<evidence type="ECO:0000259" key="1">
    <source>
        <dbReference type="PROSITE" id="PS00906"/>
    </source>
</evidence>
<dbReference type="Pfam" id="PF01208">
    <property type="entry name" value="URO-D"/>
    <property type="match status" value="1"/>
</dbReference>
<evidence type="ECO:0000313" key="3">
    <source>
        <dbReference type="Proteomes" id="UP001417504"/>
    </source>
</evidence>
<name>A0AAP0JQK4_9MAGN</name>
<dbReference type="SUPFAM" id="SSF56112">
    <property type="entry name" value="Protein kinase-like (PK-like)"/>
    <property type="match status" value="1"/>
</dbReference>
<dbReference type="GO" id="GO:0004853">
    <property type="term" value="F:uroporphyrinogen decarboxylase activity"/>
    <property type="evidence" value="ECO:0007669"/>
    <property type="project" value="InterPro"/>
</dbReference>
<dbReference type="SUPFAM" id="SSF51726">
    <property type="entry name" value="UROD/MetE-like"/>
    <property type="match status" value="1"/>
</dbReference>
<feature type="domain" description="Uroporphyrinogen decarboxylase (URO-D)" evidence="1">
    <location>
        <begin position="441"/>
        <end position="450"/>
    </location>
</feature>
<proteinExistence type="predicted"/>
<gene>
    <name evidence="2" type="ORF">Sjap_008628</name>
</gene>
<accession>A0AAP0JQK4</accession>
<dbReference type="InterPro" id="IPR038071">
    <property type="entry name" value="UROD/MetE-like_sf"/>
</dbReference>
<protein>
    <recommendedName>
        <fullName evidence="1">Uroporphyrinogen decarboxylase (URO-D) domain-containing protein</fullName>
    </recommendedName>
</protein>
<dbReference type="InterPro" id="IPR000257">
    <property type="entry name" value="Uroporphyrinogen_deCOase"/>
</dbReference>
<organism evidence="2 3">
    <name type="scientific">Stephania japonica</name>
    <dbReference type="NCBI Taxonomy" id="461633"/>
    <lineage>
        <taxon>Eukaryota</taxon>
        <taxon>Viridiplantae</taxon>
        <taxon>Streptophyta</taxon>
        <taxon>Embryophyta</taxon>
        <taxon>Tracheophyta</taxon>
        <taxon>Spermatophyta</taxon>
        <taxon>Magnoliopsida</taxon>
        <taxon>Ranunculales</taxon>
        <taxon>Menispermaceae</taxon>
        <taxon>Menispermoideae</taxon>
        <taxon>Cissampelideae</taxon>
        <taxon>Stephania</taxon>
    </lineage>
</organism>
<evidence type="ECO:0000313" key="2">
    <source>
        <dbReference type="EMBL" id="KAK9138034.1"/>
    </source>
</evidence>
<reference evidence="2 3" key="1">
    <citation type="submission" date="2024-01" db="EMBL/GenBank/DDBJ databases">
        <title>Genome assemblies of Stephania.</title>
        <authorList>
            <person name="Yang L."/>
        </authorList>
    </citation>
    <scope>NUCLEOTIDE SEQUENCE [LARGE SCALE GENOMIC DNA]</scope>
    <source>
        <strain evidence="2">QJT</strain>
        <tissue evidence="2">Leaf</tissue>
    </source>
</reference>
<dbReference type="InterPro" id="IPR024752">
    <property type="entry name" value="Myb/SANT-like_dom"/>
</dbReference>
<comment type="caution">
    <text evidence="2">The sequence shown here is derived from an EMBL/GenBank/DDBJ whole genome shotgun (WGS) entry which is preliminary data.</text>
</comment>
<dbReference type="PROSITE" id="PS00906">
    <property type="entry name" value="UROD_1"/>
    <property type="match status" value="1"/>
</dbReference>
<dbReference type="EMBL" id="JBBNAE010000003">
    <property type="protein sequence ID" value="KAK9138034.1"/>
    <property type="molecule type" value="Genomic_DNA"/>
</dbReference>
<dbReference type="AlphaFoldDB" id="A0AAP0JQK4"/>
<sequence>MVYNHTSPTTIVTHLVTPLTWFLDLILYSTQPKAFLRIFTPGLHHDSHRRVFTNFVPARSIFTVAVDSASVGLSSRSTSAPSLRRPHQYSSHTRRLWHFQLMASASSQSARRGSCQSSRDAASQPSKVGRRKWTIFEVGKLVEVMREMVDAGVYKADNGFKPGYLHFLEEKMRASCPSSGFKAKPHIESRVKTLKKDWTTVHDILTGVRHGCSGFGYDNGTNTIVASDDVWVDYIKNFPEAEKWRGKRFYYYDECCYIFGNDRATGEEARSAADYLNPTNEFVADLSDSESGEPNTVNVADSSGTRLVRSRALKATSKGRKRLSSDSRTTIGEYMLQAAEVMAVEIGKSTIEIAKAILDDKDRREAVVAALEEVYGIPPIERAIYATKLVKGNELMVGFLSLDPTYRLAWLQRMFPDQKTVSTAEPVLVTAVIGENVERPPVWLMRQVGRYLAPQYAKNGIVSVRTDVYAYGVVLLQLISRRKLFELHREEQDQALKQWVCQEMRRAMEPLELIKRQKSRRAATQGKSPIFSLPGRLVDGSAPTVIKRTWLVTLTPTGILMETNKEELGVFKLYFEAVYSTSKPALLRHSKEYNNLSRTDFQGIFLEFGFFPSPLPFG</sequence>
<dbReference type="PANTHER" id="PTHR46250">
    <property type="entry name" value="MYB/SANT-LIKE DNA-BINDING DOMAIN PROTEIN-RELATED"/>
    <property type="match status" value="1"/>
</dbReference>
<dbReference type="Proteomes" id="UP001417504">
    <property type="component" value="Unassembled WGS sequence"/>
</dbReference>
<dbReference type="GO" id="GO:0006779">
    <property type="term" value="P:porphyrin-containing compound biosynthetic process"/>
    <property type="evidence" value="ECO:0007669"/>
    <property type="project" value="InterPro"/>
</dbReference>
<dbReference type="Pfam" id="PF12776">
    <property type="entry name" value="Myb_DNA-bind_3"/>
    <property type="match status" value="1"/>
</dbReference>
<dbReference type="Gene3D" id="1.10.510.10">
    <property type="entry name" value="Transferase(Phosphotransferase) domain 1"/>
    <property type="match status" value="1"/>
</dbReference>
<keyword evidence="3" id="KW-1185">Reference proteome</keyword>
<dbReference type="PANTHER" id="PTHR46250:SF17">
    <property type="entry name" value="MYB_SANT-LIKE DOMAIN-CONTAINING PROTEIN"/>
    <property type="match status" value="1"/>
</dbReference>
<dbReference type="InterPro" id="IPR011009">
    <property type="entry name" value="Kinase-like_dom_sf"/>
</dbReference>